<comment type="caution">
    <text evidence="1">The sequence shown here is derived from an EMBL/GenBank/DDBJ whole genome shotgun (WGS) entry which is preliminary data.</text>
</comment>
<organism evidence="1 2">
    <name type="scientific">Lindgomyces ingoldianus</name>
    <dbReference type="NCBI Taxonomy" id="673940"/>
    <lineage>
        <taxon>Eukaryota</taxon>
        <taxon>Fungi</taxon>
        <taxon>Dikarya</taxon>
        <taxon>Ascomycota</taxon>
        <taxon>Pezizomycotina</taxon>
        <taxon>Dothideomycetes</taxon>
        <taxon>Pleosporomycetidae</taxon>
        <taxon>Pleosporales</taxon>
        <taxon>Lindgomycetaceae</taxon>
        <taxon>Lindgomyces</taxon>
    </lineage>
</organism>
<accession>A0ACB6QC35</accession>
<keyword evidence="2" id="KW-1185">Reference proteome</keyword>
<evidence type="ECO:0000313" key="1">
    <source>
        <dbReference type="EMBL" id="KAF2464168.1"/>
    </source>
</evidence>
<dbReference type="EMBL" id="MU003539">
    <property type="protein sequence ID" value="KAF2464168.1"/>
    <property type="molecule type" value="Genomic_DNA"/>
</dbReference>
<name>A0ACB6QC35_9PLEO</name>
<gene>
    <name evidence="1" type="ORF">BDR25DRAFT_243221</name>
</gene>
<sequence>MNPIELDGLTHSTPRNGNGSPSSGFVGYRTSAAQNHHEPIEGWPRLASLMAQNQDFAAFPRFKELNVKSLLYYQCQLARFKKKLLDLEWEDAPREENFPMFADELVISDSEQFKTVKEMRVVLKEYNEALLLFSKICSLPDPEPFNMRTLRKWLKHRDCGNWTVRSTAGLGLENTWGNIYANEPTPNLLRWSARVLLGLVWKLEPKDKPACKGLAWTAPQIKTDGLTQWAVAEFMPWWRALHKKTQGGQHLTKGLVYWSERPALRATGILSTVLACLLPTVSVWVLAKVDGLNNLLWCVTGFTFLFVLGLIFLTQGESTRTEIFAATAA</sequence>
<reference evidence="1" key="1">
    <citation type="journal article" date="2020" name="Stud. Mycol.">
        <title>101 Dothideomycetes genomes: a test case for predicting lifestyles and emergence of pathogens.</title>
        <authorList>
            <person name="Haridas S."/>
            <person name="Albert R."/>
            <person name="Binder M."/>
            <person name="Bloem J."/>
            <person name="Labutti K."/>
            <person name="Salamov A."/>
            <person name="Andreopoulos B."/>
            <person name="Baker S."/>
            <person name="Barry K."/>
            <person name="Bills G."/>
            <person name="Bluhm B."/>
            <person name="Cannon C."/>
            <person name="Castanera R."/>
            <person name="Culley D."/>
            <person name="Daum C."/>
            <person name="Ezra D."/>
            <person name="Gonzalez J."/>
            <person name="Henrissat B."/>
            <person name="Kuo A."/>
            <person name="Liang C."/>
            <person name="Lipzen A."/>
            <person name="Lutzoni F."/>
            <person name="Magnuson J."/>
            <person name="Mondo S."/>
            <person name="Nolan M."/>
            <person name="Ohm R."/>
            <person name="Pangilinan J."/>
            <person name="Park H.-J."/>
            <person name="Ramirez L."/>
            <person name="Alfaro M."/>
            <person name="Sun H."/>
            <person name="Tritt A."/>
            <person name="Yoshinaga Y."/>
            <person name="Zwiers L.-H."/>
            <person name="Turgeon B."/>
            <person name="Goodwin S."/>
            <person name="Spatafora J."/>
            <person name="Crous P."/>
            <person name="Grigoriev I."/>
        </authorList>
    </citation>
    <scope>NUCLEOTIDE SEQUENCE</scope>
    <source>
        <strain evidence="1">ATCC 200398</strain>
    </source>
</reference>
<protein>
    <submittedName>
        <fullName evidence="1">Uncharacterized protein</fullName>
    </submittedName>
</protein>
<dbReference type="Proteomes" id="UP000799755">
    <property type="component" value="Unassembled WGS sequence"/>
</dbReference>
<evidence type="ECO:0000313" key="2">
    <source>
        <dbReference type="Proteomes" id="UP000799755"/>
    </source>
</evidence>
<proteinExistence type="predicted"/>